<feature type="compositionally biased region" description="Basic residues" evidence="7">
    <location>
        <begin position="239"/>
        <end position="250"/>
    </location>
</feature>
<dbReference type="PANTHER" id="PTHR15341">
    <property type="entry name" value="SUN-COR STEROID HORMONE RECEPTOR CO-REPRESSOR"/>
    <property type="match status" value="1"/>
</dbReference>
<keyword evidence="9" id="KW-1185">Reference proteome</keyword>
<evidence type="ECO:0000256" key="6">
    <source>
        <dbReference type="RuleBase" id="RU368003"/>
    </source>
</evidence>
<feature type="compositionally biased region" description="Basic and acidic residues" evidence="7">
    <location>
        <begin position="150"/>
        <end position="178"/>
    </location>
</feature>
<dbReference type="GO" id="GO:0010468">
    <property type="term" value="P:regulation of gene expression"/>
    <property type="evidence" value="ECO:0007669"/>
    <property type="project" value="TreeGrafter"/>
</dbReference>
<dbReference type="GO" id="GO:0003723">
    <property type="term" value="F:RNA binding"/>
    <property type="evidence" value="ECO:0007669"/>
    <property type="project" value="UniProtKB-UniRule"/>
</dbReference>
<proteinExistence type="inferred from homology"/>
<dbReference type="InterPro" id="IPR007146">
    <property type="entry name" value="Sas10/Utp3/C1D"/>
</dbReference>
<feature type="non-terminal residue" evidence="8">
    <location>
        <position position="250"/>
    </location>
</feature>
<evidence type="ECO:0000256" key="7">
    <source>
        <dbReference type="SAM" id="MobiDB-lite"/>
    </source>
</evidence>
<dbReference type="GeneID" id="54576104"/>
<comment type="similarity">
    <text evidence="2 6">Belongs to the C1D family.</text>
</comment>
<dbReference type="InterPro" id="IPR011082">
    <property type="entry name" value="Exosome-assoc_fac/DNA_repair"/>
</dbReference>
<evidence type="ECO:0000256" key="4">
    <source>
        <dbReference type="ARBA" id="ARBA00022884"/>
    </source>
</evidence>
<organism evidence="8 9">
    <name type="scientific">Trematosphaeria pertusa</name>
    <dbReference type="NCBI Taxonomy" id="390896"/>
    <lineage>
        <taxon>Eukaryota</taxon>
        <taxon>Fungi</taxon>
        <taxon>Dikarya</taxon>
        <taxon>Ascomycota</taxon>
        <taxon>Pezizomycotina</taxon>
        <taxon>Dothideomycetes</taxon>
        <taxon>Pleosporomycetidae</taxon>
        <taxon>Pleosporales</taxon>
        <taxon>Massarineae</taxon>
        <taxon>Trematosphaeriaceae</taxon>
        <taxon>Trematosphaeria</taxon>
    </lineage>
</organism>
<dbReference type="AlphaFoldDB" id="A0A6A6HRG2"/>
<feature type="region of interest" description="Disordered" evidence="7">
    <location>
        <begin position="146"/>
        <end position="250"/>
    </location>
</feature>
<dbReference type="GO" id="GO:0005730">
    <property type="term" value="C:nucleolus"/>
    <property type="evidence" value="ECO:0007669"/>
    <property type="project" value="TreeGrafter"/>
</dbReference>
<dbReference type="OrthoDB" id="1421013at2759"/>
<dbReference type="Pfam" id="PF04000">
    <property type="entry name" value="Sas10_Utp3"/>
    <property type="match status" value="1"/>
</dbReference>
<accession>A0A6A6HRG2</accession>
<reference evidence="8" key="1">
    <citation type="journal article" date="2020" name="Stud. Mycol.">
        <title>101 Dothideomycetes genomes: a test case for predicting lifestyles and emergence of pathogens.</title>
        <authorList>
            <person name="Haridas S."/>
            <person name="Albert R."/>
            <person name="Binder M."/>
            <person name="Bloem J."/>
            <person name="Labutti K."/>
            <person name="Salamov A."/>
            <person name="Andreopoulos B."/>
            <person name="Baker S."/>
            <person name="Barry K."/>
            <person name="Bills G."/>
            <person name="Bluhm B."/>
            <person name="Cannon C."/>
            <person name="Castanera R."/>
            <person name="Culley D."/>
            <person name="Daum C."/>
            <person name="Ezra D."/>
            <person name="Gonzalez J."/>
            <person name="Henrissat B."/>
            <person name="Kuo A."/>
            <person name="Liang C."/>
            <person name="Lipzen A."/>
            <person name="Lutzoni F."/>
            <person name="Magnuson J."/>
            <person name="Mondo S."/>
            <person name="Nolan M."/>
            <person name="Ohm R."/>
            <person name="Pangilinan J."/>
            <person name="Park H.-J."/>
            <person name="Ramirez L."/>
            <person name="Alfaro M."/>
            <person name="Sun H."/>
            <person name="Tritt A."/>
            <person name="Yoshinaga Y."/>
            <person name="Zwiers L.-H."/>
            <person name="Turgeon B."/>
            <person name="Goodwin S."/>
            <person name="Spatafora J."/>
            <person name="Crous P."/>
            <person name="Grigoriev I."/>
        </authorList>
    </citation>
    <scope>NUCLEOTIDE SEQUENCE</scope>
    <source>
        <strain evidence="8">CBS 122368</strain>
    </source>
</reference>
<sequence length="250" mass="27937">MDPQSDFPDLVEDLEANIDDLETALSPLLTTPLHTTASILPLLDKAKLYVLSAYAIESLLFSTLQASDVNAKEHAVFRELARLKGYFGKIKDVEGAGAGAQQPKQRLDKEAAARFIKHGLAGNDKYDLERAERIAKERAKAALKARQMHVKFDQQQEEAKQAEMSKKRKAEEVLRQPDEQEDSEADHVESENEEFYGKPEQQAHEDTPNQLANKKPRVSASDLIDVEPPSTPAAPTPKSPKKSKKDKKRK</sequence>
<evidence type="ECO:0000256" key="5">
    <source>
        <dbReference type="ARBA" id="ARBA00023242"/>
    </source>
</evidence>
<comment type="function">
    <text evidence="6">Required for exosome-dependent processing of pre-rRNA and small nucleolar RNA (snRNA) precursors. Involved in processing of 35S pre-rRNA at the A0, A1 and A2 sites.</text>
</comment>
<protein>
    <recommendedName>
        <fullName evidence="6">Exosome complex protein</fullName>
    </recommendedName>
</protein>
<comment type="subcellular location">
    <subcellularLocation>
        <location evidence="1 6">Nucleus</location>
    </subcellularLocation>
</comment>
<feature type="compositionally biased region" description="Pro residues" evidence="7">
    <location>
        <begin position="229"/>
        <end position="238"/>
    </location>
</feature>
<evidence type="ECO:0000256" key="1">
    <source>
        <dbReference type="ARBA" id="ARBA00004123"/>
    </source>
</evidence>
<keyword evidence="4 6" id="KW-0694">RNA-binding</keyword>
<dbReference type="PANTHER" id="PTHR15341:SF3">
    <property type="entry name" value="NUCLEAR NUCLEIC ACID-BINDING PROTEIN C1D"/>
    <property type="match status" value="1"/>
</dbReference>
<name>A0A6A6HRG2_9PLEO</name>
<evidence type="ECO:0000256" key="2">
    <source>
        <dbReference type="ARBA" id="ARBA00009154"/>
    </source>
</evidence>
<gene>
    <name evidence="8" type="ORF">BU26DRAFT_399117</name>
</gene>
<dbReference type="Proteomes" id="UP000800094">
    <property type="component" value="Unassembled WGS sequence"/>
</dbReference>
<evidence type="ECO:0000313" key="8">
    <source>
        <dbReference type="EMBL" id="KAF2240422.1"/>
    </source>
</evidence>
<dbReference type="GO" id="GO:0000178">
    <property type="term" value="C:exosome (RNase complex)"/>
    <property type="evidence" value="ECO:0007669"/>
    <property type="project" value="TreeGrafter"/>
</dbReference>
<keyword evidence="3 6" id="KW-0698">rRNA processing</keyword>
<feature type="compositionally biased region" description="Basic and acidic residues" evidence="7">
    <location>
        <begin position="185"/>
        <end position="207"/>
    </location>
</feature>
<dbReference type="RefSeq" id="XP_033675426.1">
    <property type="nucleotide sequence ID" value="XM_033822774.1"/>
</dbReference>
<dbReference type="GO" id="GO:0003677">
    <property type="term" value="F:DNA binding"/>
    <property type="evidence" value="ECO:0007669"/>
    <property type="project" value="TreeGrafter"/>
</dbReference>
<dbReference type="EMBL" id="ML987218">
    <property type="protein sequence ID" value="KAF2240422.1"/>
    <property type="molecule type" value="Genomic_DNA"/>
</dbReference>
<dbReference type="GO" id="GO:0000460">
    <property type="term" value="P:maturation of 5.8S rRNA"/>
    <property type="evidence" value="ECO:0007669"/>
    <property type="project" value="TreeGrafter"/>
</dbReference>
<evidence type="ECO:0000256" key="3">
    <source>
        <dbReference type="ARBA" id="ARBA00022552"/>
    </source>
</evidence>
<evidence type="ECO:0000313" key="9">
    <source>
        <dbReference type="Proteomes" id="UP000800094"/>
    </source>
</evidence>
<keyword evidence="5 6" id="KW-0539">Nucleus</keyword>